<reference evidence="1" key="1">
    <citation type="submission" date="2014-11" db="EMBL/GenBank/DDBJ databases">
        <authorList>
            <person name="Amaro Gonzalez C."/>
        </authorList>
    </citation>
    <scope>NUCLEOTIDE SEQUENCE</scope>
</reference>
<sequence>MPGVRCPSHTGIINQCSRSVIHVYCVPTLLEKDHVPVKSVSTRKKRSY</sequence>
<dbReference type="AlphaFoldDB" id="A0A0E9WWS7"/>
<organism evidence="1">
    <name type="scientific">Anguilla anguilla</name>
    <name type="common">European freshwater eel</name>
    <name type="synonym">Muraena anguilla</name>
    <dbReference type="NCBI Taxonomy" id="7936"/>
    <lineage>
        <taxon>Eukaryota</taxon>
        <taxon>Metazoa</taxon>
        <taxon>Chordata</taxon>
        <taxon>Craniata</taxon>
        <taxon>Vertebrata</taxon>
        <taxon>Euteleostomi</taxon>
        <taxon>Actinopterygii</taxon>
        <taxon>Neopterygii</taxon>
        <taxon>Teleostei</taxon>
        <taxon>Anguilliformes</taxon>
        <taxon>Anguillidae</taxon>
        <taxon>Anguilla</taxon>
    </lineage>
</organism>
<accession>A0A0E9WWS7</accession>
<evidence type="ECO:0000313" key="1">
    <source>
        <dbReference type="EMBL" id="JAH94892.1"/>
    </source>
</evidence>
<dbReference type="EMBL" id="GBXM01013685">
    <property type="protein sequence ID" value="JAH94892.1"/>
    <property type="molecule type" value="Transcribed_RNA"/>
</dbReference>
<name>A0A0E9WWS7_ANGAN</name>
<proteinExistence type="predicted"/>
<protein>
    <submittedName>
        <fullName evidence="1">Uncharacterized protein</fullName>
    </submittedName>
</protein>
<reference evidence="1" key="2">
    <citation type="journal article" date="2015" name="Fish Shellfish Immunol.">
        <title>Early steps in the European eel (Anguilla anguilla)-Vibrio vulnificus interaction in the gills: Role of the RtxA13 toxin.</title>
        <authorList>
            <person name="Callol A."/>
            <person name="Pajuelo D."/>
            <person name="Ebbesson L."/>
            <person name="Teles M."/>
            <person name="MacKenzie S."/>
            <person name="Amaro C."/>
        </authorList>
    </citation>
    <scope>NUCLEOTIDE SEQUENCE</scope>
</reference>